<comment type="caution">
    <text evidence="2">The sequence shown here is derived from an EMBL/GenBank/DDBJ whole genome shotgun (WGS) entry which is preliminary data.</text>
</comment>
<dbReference type="GO" id="GO:0035438">
    <property type="term" value="F:cyclic-di-GMP binding"/>
    <property type="evidence" value="ECO:0007669"/>
    <property type="project" value="InterPro"/>
</dbReference>
<evidence type="ECO:0000313" key="2">
    <source>
        <dbReference type="EMBL" id="TDU31601.1"/>
    </source>
</evidence>
<dbReference type="Pfam" id="PF07238">
    <property type="entry name" value="PilZ"/>
    <property type="match status" value="1"/>
</dbReference>
<name>A0A4R7PDI4_9GAMM</name>
<dbReference type="AlphaFoldDB" id="A0A4R7PDI4"/>
<evidence type="ECO:0000259" key="1">
    <source>
        <dbReference type="Pfam" id="PF07238"/>
    </source>
</evidence>
<dbReference type="RefSeq" id="WP_133880172.1">
    <property type="nucleotide sequence ID" value="NZ_MWIN01000012.1"/>
</dbReference>
<feature type="domain" description="PilZ" evidence="1">
    <location>
        <begin position="18"/>
        <end position="108"/>
    </location>
</feature>
<reference evidence="2 3" key="1">
    <citation type="submission" date="2019-03" db="EMBL/GenBank/DDBJ databases">
        <title>Genomic Encyclopedia of Type Strains, Phase IV (KMG-IV): sequencing the most valuable type-strain genomes for metagenomic binning, comparative biology and taxonomic classification.</title>
        <authorList>
            <person name="Goeker M."/>
        </authorList>
    </citation>
    <scope>NUCLEOTIDE SEQUENCE [LARGE SCALE GENOMIC DNA]</scope>
    <source>
        <strain evidence="2 3">DSM 26377</strain>
    </source>
</reference>
<proteinExistence type="predicted"/>
<dbReference type="EMBL" id="SOBT01000008">
    <property type="protein sequence ID" value="TDU31601.1"/>
    <property type="molecule type" value="Genomic_DNA"/>
</dbReference>
<gene>
    <name evidence="2" type="ORF">DFR24_0971</name>
</gene>
<keyword evidence="3" id="KW-1185">Reference proteome</keyword>
<organism evidence="2 3">
    <name type="scientific">Panacagrimonas perspica</name>
    <dbReference type="NCBI Taxonomy" id="381431"/>
    <lineage>
        <taxon>Bacteria</taxon>
        <taxon>Pseudomonadati</taxon>
        <taxon>Pseudomonadota</taxon>
        <taxon>Gammaproteobacteria</taxon>
        <taxon>Nevskiales</taxon>
        <taxon>Nevskiaceae</taxon>
        <taxon>Panacagrimonas</taxon>
    </lineage>
</organism>
<dbReference type="Gene3D" id="2.40.10.220">
    <property type="entry name" value="predicted glycosyltransferase like domains"/>
    <property type="match status" value="1"/>
</dbReference>
<sequence length="121" mass="13019">MSTPPPRPGGAQPGILTLNIKDKSALFAAYMPFIRNGGLFIPTSKEYRLGDEVFILLTLMDSAERLPVAGKVVWVTPRAAQGKRVQGIGVQFSLQDGGTTQQKIESQLAGTAGFDRPTQTM</sequence>
<accession>A0A4R7PDI4</accession>
<dbReference type="OrthoDB" id="5296245at2"/>
<dbReference type="Proteomes" id="UP000295341">
    <property type="component" value="Unassembled WGS sequence"/>
</dbReference>
<dbReference type="InterPro" id="IPR009875">
    <property type="entry name" value="PilZ_domain"/>
</dbReference>
<evidence type="ECO:0000313" key="3">
    <source>
        <dbReference type="Proteomes" id="UP000295341"/>
    </source>
</evidence>
<protein>
    <submittedName>
        <fullName evidence="2">Type IV pilus assembly protein PilZ</fullName>
    </submittedName>
</protein>